<reference evidence="2 3" key="1">
    <citation type="submission" date="2019-05" db="EMBL/GenBank/DDBJ databases">
        <title>Another draft genome of Portunus trituberculatus and its Hox gene families provides insights of decapod evolution.</title>
        <authorList>
            <person name="Jeong J.-H."/>
            <person name="Song I."/>
            <person name="Kim S."/>
            <person name="Choi T."/>
            <person name="Kim D."/>
            <person name="Ryu S."/>
            <person name="Kim W."/>
        </authorList>
    </citation>
    <scope>NUCLEOTIDE SEQUENCE [LARGE SCALE GENOMIC DNA]</scope>
    <source>
        <tissue evidence="2">Muscle</tissue>
    </source>
</reference>
<sequence length="67" mass="7408">MWVGSLLLVLCLLLLLLSLRFGAAVPGRRHLDEALVPPLRLIKQGELQQLSRDPKLLELGQEPSVPS</sequence>
<organism evidence="2 3">
    <name type="scientific">Portunus trituberculatus</name>
    <name type="common">Swimming crab</name>
    <name type="synonym">Neptunus trituberculatus</name>
    <dbReference type="NCBI Taxonomy" id="210409"/>
    <lineage>
        <taxon>Eukaryota</taxon>
        <taxon>Metazoa</taxon>
        <taxon>Ecdysozoa</taxon>
        <taxon>Arthropoda</taxon>
        <taxon>Crustacea</taxon>
        <taxon>Multicrustacea</taxon>
        <taxon>Malacostraca</taxon>
        <taxon>Eumalacostraca</taxon>
        <taxon>Eucarida</taxon>
        <taxon>Decapoda</taxon>
        <taxon>Pleocyemata</taxon>
        <taxon>Brachyura</taxon>
        <taxon>Eubrachyura</taxon>
        <taxon>Portunoidea</taxon>
        <taxon>Portunidae</taxon>
        <taxon>Portuninae</taxon>
        <taxon>Portunus</taxon>
    </lineage>
</organism>
<keyword evidence="1" id="KW-0732">Signal</keyword>
<evidence type="ECO:0000256" key="1">
    <source>
        <dbReference type="SAM" id="SignalP"/>
    </source>
</evidence>
<evidence type="ECO:0000313" key="3">
    <source>
        <dbReference type="Proteomes" id="UP000324222"/>
    </source>
</evidence>
<evidence type="ECO:0000313" key="2">
    <source>
        <dbReference type="EMBL" id="MPC81732.1"/>
    </source>
</evidence>
<gene>
    <name evidence="2" type="ORF">E2C01_076363</name>
</gene>
<proteinExistence type="predicted"/>
<accession>A0A5B7ID35</accession>
<comment type="caution">
    <text evidence="2">The sequence shown here is derived from an EMBL/GenBank/DDBJ whole genome shotgun (WGS) entry which is preliminary data.</text>
</comment>
<keyword evidence="3" id="KW-1185">Reference proteome</keyword>
<feature type="signal peptide" evidence="1">
    <location>
        <begin position="1"/>
        <end position="24"/>
    </location>
</feature>
<dbReference type="EMBL" id="VSRR010057817">
    <property type="protein sequence ID" value="MPC81732.1"/>
    <property type="molecule type" value="Genomic_DNA"/>
</dbReference>
<feature type="chain" id="PRO_5022906497" evidence="1">
    <location>
        <begin position="25"/>
        <end position="67"/>
    </location>
</feature>
<dbReference type="Proteomes" id="UP000324222">
    <property type="component" value="Unassembled WGS sequence"/>
</dbReference>
<protein>
    <submittedName>
        <fullName evidence="2">Uncharacterized protein</fullName>
    </submittedName>
</protein>
<dbReference type="AlphaFoldDB" id="A0A5B7ID35"/>
<name>A0A5B7ID35_PORTR</name>